<feature type="domain" description="Phage tail collar" evidence="1">
    <location>
        <begin position="7"/>
        <end position="63"/>
    </location>
</feature>
<dbReference type="InterPro" id="IPR037053">
    <property type="entry name" value="Phage_tail_collar_dom_sf"/>
</dbReference>
<reference evidence="2" key="1">
    <citation type="submission" date="2016-10" db="EMBL/GenBank/DDBJ databases">
        <title>Sequence of Gallionella enrichment culture.</title>
        <authorList>
            <person name="Poehlein A."/>
            <person name="Muehling M."/>
            <person name="Daniel R."/>
        </authorList>
    </citation>
    <scope>NUCLEOTIDE SEQUENCE</scope>
</reference>
<dbReference type="EMBL" id="MLJW01000179">
    <property type="protein sequence ID" value="OIQ94780.1"/>
    <property type="molecule type" value="Genomic_DNA"/>
</dbReference>
<dbReference type="InterPro" id="IPR011083">
    <property type="entry name" value="Phage_tail_collar_dom"/>
</dbReference>
<dbReference type="SUPFAM" id="SSF88874">
    <property type="entry name" value="Receptor-binding domain of short tail fibre protein gp12"/>
    <property type="match status" value="1"/>
</dbReference>
<dbReference type="Gene3D" id="3.90.1340.10">
    <property type="entry name" value="Phage tail collar domain"/>
    <property type="match status" value="1"/>
</dbReference>
<gene>
    <name evidence="2" type="ORF">GALL_232360</name>
</gene>
<protein>
    <submittedName>
        <fullName evidence="2">Phage tail collar domain protein</fullName>
    </submittedName>
</protein>
<evidence type="ECO:0000313" key="2">
    <source>
        <dbReference type="EMBL" id="OIQ94780.1"/>
    </source>
</evidence>
<dbReference type="AlphaFoldDB" id="A0A1J5RRS1"/>
<sequence length="184" mass="18845">MADAVLGEIRIFPFNFAPADWAQCNGAILPVSQNPALFSLLNANYGGDGRTTFALPDLRGRTPLHWGAGQTTAAGTVYSKVGITGGAEQVSLNIANMPLHTHAVTAVAAPGNEFSGNGANYLAQAAADAEQPPVTPSMYGPAATTVAMAPATLVATGGGAHNNMQPFLVLNFCICTTGLYPSRA</sequence>
<proteinExistence type="predicted"/>
<accession>A0A1J5RRS1</accession>
<evidence type="ECO:0000259" key="1">
    <source>
        <dbReference type="Pfam" id="PF07484"/>
    </source>
</evidence>
<comment type="caution">
    <text evidence="2">The sequence shown here is derived from an EMBL/GenBank/DDBJ whole genome shotgun (WGS) entry which is preliminary data.</text>
</comment>
<organism evidence="2">
    <name type="scientific">mine drainage metagenome</name>
    <dbReference type="NCBI Taxonomy" id="410659"/>
    <lineage>
        <taxon>unclassified sequences</taxon>
        <taxon>metagenomes</taxon>
        <taxon>ecological metagenomes</taxon>
    </lineage>
</organism>
<name>A0A1J5RRS1_9ZZZZ</name>
<dbReference type="Pfam" id="PF07484">
    <property type="entry name" value="Collar"/>
    <property type="match status" value="1"/>
</dbReference>